<comment type="caution">
    <text evidence="3">The sequence shown here is derived from an EMBL/GenBank/DDBJ whole genome shotgun (WGS) entry which is preliminary data.</text>
</comment>
<keyword evidence="1" id="KW-0812">Transmembrane</keyword>
<dbReference type="InterPro" id="IPR025403">
    <property type="entry name" value="TgpA-like_C"/>
</dbReference>
<dbReference type="EMBL" id="LOED01000018">
    <property type="protein sequence ID" value="KXG76638.1"/>
    <property type="molecule type" value="Genomic_DNA"/>
</dbReference>
<reference evidence="3 4" key="1">
    <citation type="submission" date="2015-12" db="EMBL/GenBank/DDBJ databases">
        <title>Draft genome sequnece of Fervidicola ferrireducens strain Y170.</title>
        <authorList>
            <person name="Patel B.K."/>
        </authorList>
    </citation>
    <scope>NUCLEOTIDE SEQUENCE [LARGE SCALE GENOMIC DNA]</scope>
    <source>
        <strain evidence="3 4">Y170</strain>
    </source>
</reference>
<evidence type="ECO:0000256" key="1">
    <source>
        <dbReference type="SAM" id="Phobius"/>
    </source>
</evidence>
<feature type="domain" description="Protein-glutamine gamma-glutamyltransferase-like C-terminal" evidence="2">
    <location>
        <begin position="355"/>
        <end position="418"/>
    </location>
</feature>
<dbReference type="Pfam" id="PF13559">
    <property type="entry name" value="DUF4129"/>
    <property type="match status" value="1"/>
</dbReference>
<dbReference type="AlphaFoldDB" id="A0A140L7W3"/>
<organism evidence="3 4">
    <name type="scientific">Fervidicola ferrireducens</name>
    <dbReference type="NCBI Taxonomy" id="520764"/>
    <lineage>
        <taxon>Bacteria</taxon>
        <taxon>Bacillati</taxon>
        <taxon>Bacillota</taxon>
        <taxon>Clostridia</taxon>
        <taxon>Thermosediminibacterales</taxon>
        <taxon>Thermosediminibacteraceae</taxon>
        <taxon>Fervidicola</taxon>
    </lineage>
</organism>
<keyword evidence="1" id="KW-0472">Membrane</keyword>
<dbReference type="RefSeq" id="WP_066353620.1">
    <property type="nucleotide sequence ID" value="NZ_LOED01000018.1"/>
</dbReference>
<evidence type="ECO:0000313" key="3">
    <source>
        <dbReference type="EMBL" id="KXG76638.1"/>
    </source>
</evidence>
<name>A0A140L7W3_9FIRM</name>
<keyword evidence="4" id="KW-1185">Reference proteome</keyword>
<feature type="transmembrane region" description="Helical" evidence="1">
    <location>
        <begin position="273"/>
        <end position="295"/>
    </location>
</feature>
<dbReference type="OrthoDB" id="1729526at2"/>
<gene>
    <name evidence="3" type="ORF">AN618_15310</name>
</gene>
<evidence type="ECO:0000313" key="4">
    <source>
        <dbReference type="Proteomes" id="UP000070427"/>
    </source>
</evidence>
<dbReference type="InParanoid" id="A0A140L7W3"/>
<sequence length="428" mass="48873">MRFPSFDWYRLLKIILFYIINSIFALIILSVFERYAPGMIFPVFEVLSWLFAGIIFNAAYNRFERFRKPLFIAVLVLITVLKIGSGYYGLVAAFFCFILGAGQGLWVMRHYELMSRLKQYSLLILFSLLFYKGKAGELLLLLTGYISISLVVLSVYYMETVSPGISRERWLLTALIVSITTFFFTLLFAEFVSPEYVSALLGFLTETYFALIEIVMKILTPVLLPVVYALDFIISALSKRTKTQYFPAGTGEPGGSISNYEYQEYITPEGMEIFLKITGLILIILAFAVLILIVLKKYTSWDKKDFEGDEKEPVLKPGAIKKSLFHLMSKAGTVLNSFAKITYGDSPSGKIRRIYAKILKEAAKRGYYRNSSETPMEFMPQLKKAFEDAGELVEKITYIYQKARYFPGSVSIHDVEEMKKSVKLLLSK</sequence>
<feature type="transmembrane region" description="Helical" evidence="1">
    <location>
        <begin position="12"/>
        <end position="32"/>
    </location>
</feature>
<dbReference type="STRING" id="520764.AN618_15310"/>
<feature type="transmembrane region" description="Helical" evidence="1">
    <location>
        <begin position="38"/>
        <end position="58"/>
    </location>
</feature>
<evidence type="ECO:0000259" key="2">
    <source>
        <dbReference type="Pfam" id="PF13559"/>
    </source>
</evidence>
<dbReference type="Proteomes" id="UP000070427">
    <property type="component" value="Unassembled WGS sequence"/>
</dbReference>
<feature type="transmembrane region" description="Helical" evidence="1">
    <location>
        <begin position="138"/>
        <end position="158"/>
    </location>
</feature>
<feature type="transmembrane region" description="Helical" evidence="1">
    <location>
        <begin position="70"/>
        <end position="101"/>
    </location>
</feature>
<accession>A0A140L7W3</accession>
<protein>
    <recommendedName>
        <fullName evidence="2">Protein-glutamine gamma-glutamyltransferase-like C-terminal domain-containing protein</fullName>
    </recommendedName>
</protein>
<feature type="transmembrane region" description="Helical" evidence="1">
    <location>
        <begin position="170"/>
        <end position="189"/>
    </location>
</feature>
<proteinExistence type="predicted"/>
<keyword evidence="1" id="KW-1133">Transmembrane helix</keyword>